<dbReference type="PANTHER" id="PTHR22946:SF8">
    <property type="entry name" value="ACETYL XYLAN ESTERASE DOMAIN-CONTAINING PROTEIN"/>
    <property type="match status" value="1"/>
</dbReference>
<accession>A0A7G5E1Z1</accession>
<dbReference type="InterPro" id="IPR008391">
    <property type="entry name" value="AXE1_dom"/>
</dbReference>
<dbReference type="PANTHER" id="PTHR22946">
    <property type="entry name" value="DIENELACTONE HYDROLASE DOMAIN-CONTAINING PROTEIN-RELATED"/>
    <property type="match status" value="1"/>
</dbReference>
<name>A0A7G5E1Z1_9SPHI</name>
<dbReference type="InterPro" id="IPR029058">
    <property type="entry name" value="AB_hydrolase_fold"/>
</dbReference>
<feature type="domain" description="Acetyl xylan esterase" evidence="1">
    <location>
        <begin position="97"/>
        <end position="254"/>
    </location>
</feature>
<dbReference type="AlphaFoldDB" id="A0A7G5E1Z1"/>
<dbReference type="SUPFAM" id="SSF53474">
    <property type="entry name" value="alpha/beta-Hydrolases"/>
    <property type="match status" value="1"/>
</dbReference>
<keyword evidence="3" id="KW-1185">Reference proteome</keyword>
<evidence type="ECO:0000259" key="1">
    <source>
        <dbReference type="Pfam" id="PF05448"/>
    </source>
</evidence>
<sequence>MIDFKICLVSFGILMGLNSSIQAQQQQQRRAALPSVLAIPAEIDPIKVMVEDQAEQLIGALDCEKAANPQDMNKLVRKNLKLDGYAIPPLDMQLISSIEQDNYTVHSLIFQSLPGLYVPASLYVPKGNGPFPAILNSHGHWPPGRRSEIVQRTAHMLASNGYVCLCIDAMGSGERGREHEHEYHGANLGSALLDLGTPLMGIQLLENSRAIDLLCSLPEVDPERIGATGASGGGNQTMWLAAMDPRIKAAVPVVSVGTFRAYIMNSNCVCELHPNGLLHFEEGQLLQTMAPKAIKIISALKDGNAAFNAHQMLKSFRIAKEAFARQGVPERIDYELFDEPHSYTTEMNISMIKWFDGAFGATREKGLQLDNVLLLDTNELAVLKHGVKQELILSIPDFISREFSRTESRIATSTLDKMDYKKQLRALLYTGGTDSLLRVQTLESQQGWQRVMLETSRRQLIPLLISPPLTDSNTLHVYFPSMGKQQVAMQEIEALRNKGEGVVLIDLFGLGERSSTTADKIDGALPRFHTLSRSLLWMGRSMMGIWASEIGLINAYLQQEYKSSKRTLVADRETAIAALISNVLNPLEQELLLRELPISYLPGATGALDRYNMAIHIPGILHWGDIPMLLALNEQRVMIDGLYQLDGKPCEIANKEQLKNKVQHYKKQLKNQGTLLIN</sequence>
<protein>
    <submittedName>
        <fullName evidence="2">Acetylxylan esterase</fullName>
    </submittedName>
</protein>
<evidence type="ECO:0000313" key="3">
    <source>
        <dbReference type="Proteomes" id="UP000515450"/>
    </source>
</evidence>
<evidence type="ECO:0000313" key="2">
    <source>
        <dbReference type="EMBL" id="QMV68016.1"/>
    </source>
</evidence>
<dbReference type="Pfam" id="PF05448">
    <property type="entry name" value="AXE1"/>
    <property type="match status" value="1"/>
</dbReference>
<dbReference type="InterPro" id="IPR050261">
    <property type="entry name" value="FrsA_esterase"/>
</dbReference>
<dbReference type="EMBL" id="CP058555">
    <property type="protein sequence ID" value="QMV68016.1"/>
    <property type="molecule type" value="Genomic_DNA"/>
</dbReference>
<organism evidence="2 3">
    <name type="scientific">Sphingobacterium paramultivorum</name>
    <dbReference type="NCBI Taxonomy" id="2886510"/>
    <lineage>
        <taxon>Bacteria</taxon>
        <taxon>Pseudomonadati</taxon>
        <taxon>Bacteroidota</taxon>
        <taxon>Sphingobacteriia</taxon>
        <taxon>Sphingobacteriales</taxon>
        <taxon>Sphingobacteriaceae</taxon>
        <taxon>Sphingobacterium</taxon>
    </lineage>
</organism>
<dbReference type="RefSeq" id="WP_159732281.1">
    <property type="nucleotide sequence ID" value="NZ_CP058555.1"/>
</dbReference>
<dbReference type="Proteomes" id="UP000515450">
    <property type="component" value="Chromosome"/>
</dbReference>
<reference evidence="2 3" key="1">
    <citation type="journal article" date="2020" name="G3 (Bethesda)">
        <title>CeMbio - The Caenorhabditis elegans Microbiome Resource.</title>
        <authorList>
            <person name="Dirksen P."/>
            <person name="Assie A."/>
            <person name="Zimmermann J."/>
            <person name="Zhang F."/>
            <person name="Tietje A.M."/>
            <person name="Marsh S.A."/>
            <person name="Felix M.A."/>
            <person name="Shapira M."/>
            <person name="Kaleta C."/>
            <person name="Schulenburg H."/>
            <person name="Samuel B."/>
        </authorList>
    </citation>
    <scope>NUCLEOTIDE SEQUENCE [LARGE SCALE GENOMIC DNA]</scope>
    <source>
        <strain evidence="2 3">BIGb0170</strain>
    </source>
</reference>
<gene>
    <name evidence="2" type="ORF">HS960_10245</name>
</gene>
<dbReference type="Gene3D" id="3.40.50.1820">
    <property type="entry name" value="alpha/beta hydrolase"/>
    <property type="match status" value="1"/>
</dbReference>
<proteinExistence type="predicted"/>